<evidence type="ECO:0000313" key="3">
    <source>
        <dbReference type="EMBL" id="GAA2044197.1"/>
    </source>
</evidence>
<organism evidence="3 4">
    <name type="scientific">Yaniella flava</name>
    <dbReference type="NCBI Taxonomy" id="287930"/>
    <lineage>
        <taxon>Bacteria</taxon>
        <taxon>Bacillati</taxon>
        <taxon>Actinomycetota</taxon>
        <taxon>Actinomycetes</taxon>
        <taxon>Micrococcales</taxon>
        <taxon>Micrococcaceae</taxon>
        <taxon>Yaniella</taxon>
    </lineage>
</organism>
<dbReference type="PANTHER" id="PTHR30354">
    <property type="entry name" value="GNT FAMILY GLUCONATE TRANSPORTER"/>
    <property type="match status" value="1"/>
</dbReference>
<feature type="compositionally biased region" description="Low complexity" evidence="1">
    <location>
        <begin position="241"/>
        <end position="258"/>
    </location>
</feature>
<feature type="transmembrane region" description="Helical" evidence="2">
    <location>
        <begin position="99"/>
        <end position="128"/>
    </location>
</feature>
<evidence type="ECO:0000256" key="2">
    <source>
        <dbReference type="SAM" id="Phobius"/>
    </source>
</evidence>
<feature type="transmembrane region" description="Helical" evidence="2">
    <location>
        <begin position="60"/>
        <end position="79"/>
    </location>
</feature>
<feature type="transmembrane region" description="Helical" evidence="2">
    <location>
        <begin position="337"/>
        <end position="357"/>
    </location>
</feature>
<keyword evidence="2" id="KW-0472">Membrane</keyword>
<feature type="transmembrane region" description="Helical" evidence="2">
    <location>
        <begin position="140"/>
        <end position="158"/>
    </location>
</feature>
<keyword evidence="2" id="KW-1133">Transmembrane helix</keyword>
<sequence>MAIGLIGIFVSLALLITLAYRGVSIIIAAPIAALVAMITSGMPLLATYTDIFMPAMAGFVGSYFPIFLTGAIFGALMLFSGYATDLANTITRWLGPARAVFATVLTSALMTYGGISVFVAVFVMFPLARELFRVADIPRRLIPATIALGILTFTMTAIPGAPQVQNIIPGQFFQTSTFAAPALGIVGGTLVFLVGMFWLEFRKKQLMRAGESFNDITTLETKYGRGADLGLTADNAPNGHSNSEASSEATATTTATSAVKAPVTTRKEIDYGDEDLPVAATTTQAPLAPTNHFFPFIPLLLVFIVNFSATQFVLPNLDWSVLEDDAFGGITLSDRSATWAVILALLAAIISIVLLNIRRAKELWQAFVDGTKNSLQPIFNTASEVGYGAVIASLAAFTIVRDGIFGISSNALVTSAVSTSVISGVTGSASGGMTIALNAFGEDLRNMAVDQGISMEVMHRITSMASGGLDSMPHNGAVITLLMVCGLSHRESYKDVFMITLVIPTLVTAALIGGILLIG</sequence>
<keyword evidence="2" id="KW-0812">Transmembrane</keyword>
<dbReference type="Proteomes" id="UP001501461">
    <property type="component" value="Unassembled WGS sequence"/>
</dbReference>
<dbReference type="EMBL" id="BAAAMN010000052">
    <property type="protein sequence ID" value="GAA2044197.1"/>
    <property type="molecule type" value="Genomic_DNA"/>
</dbReference>
<evidence type="ECO:0000313" key="4">
    <source>
        <dbReference type="Proteomes" id="UP001501461"/>
    </source>
</evidence>
<protein>
    <submittedName>
        <fullName evidence="3">GntP family permease</fullName>
    </submittedName>
</protein>
<reference evidence="4" key="1">
    <citation type="journal article" date="2019" name="Int. J. Syst. Evol. Microbiol.">
        <title>The Global Catalogue of Microorganisms (GCM) 10K type strain sequencing project: providing services to taxonomists for standard genome sequencing and annotation.</title>
        <authorList>
            <consortium name="The Broad Institute Genomics Platform"/>
            <consortium name="The Broad Institute Genome Sequencing Center for Infectious Disease"/>
            <person name="Wu L."/>
            <person name="Ma J."/>
        </authorList>
    </citation>
    <scope>NUCLEOTIDE SEQUENCE [LARGE SCALE GENOMIC DNA]</scope>
    <source>
        <strain evidence="4">JCM 13595</strain>
    </source>
</reference>
<dbReference type="RefSeq" id="WP_343959508.1">
    <property type="nucleotide sequence ID" value="NZ_BAAAMN010000052.1"/>
</dbReference>
<proteinExistence type="predicted"/>
<dbReference type="PANTHER" id="PTHR30354:SF7">
    <property type="entry name" value="BLL7963 PROTEIN"/>
    <property type="match status" value="1"/>
</dbReference>
<accession>A0ABP5GD24</accession>
<feature type="transmembrane region" description="Helical" evidence="2">
    <location>
        <begin position="31"/>
        <end position="48"/>
    </location>
</feature>
<feature type="transmembrane region" description="Helical" evidence="2">
    <location>
        <begin position="293"/>
        <end position="317"/>
    </location>
</feature>
<comment type="caution">
    <text evidence="3">The sequence shown here is derived from an EMBL/GenBank/DDBJ whole genome shotgun (WGS) entry which is preliminary data.</text>
</comment>
<keyword evidence="4" id="KW-1185">Reference proteome</keyword>
<feature type="region of interest" description="Disordered" evidence="1">
    <location>
        <begin position="230"/>
        <end position="259"/>
    </location>
</feature>
<dbReference type="InterPro" id="IPR003474">
    <property type="entry name" value="Glcn_transporter"/>
</dbReference>
<feature type="transmembrane region" description="Helical" evidence="2">
    <location>
        <begin position="496"/>
        <end position="518"/>
    </location>
</feature>
<gene>
    <name evidence="3" type="ORF">GCM10009720_26350</name>
</gene>
<evidence type="ECO:0000256" key="1">
    <source>
        <dbReference type="SAM" id="MobiDB-lite"/>
    </source>
</evidence>
<feature type="transmembrane region" description="Helical" evidence="2">
    <location>
        <begin position="178"/>
        <end position="199"/>
    </location>
</feature>
<name>A0ABP5GD24_9MICC</name>